<feature type="signal peptide" evidence="1">
    <location>
        <begin position="1"/>
        <end position="22"/>
    </location>
</feature>
<feature type="chain" id="PRO_5046891814" evidence="1">
    <location>
        <begin position="23"/>
        <end position="489"/>
    </location>
</feature>
<proteinExistence type="predicted"/>
<comment type="caution">
    <text evidence="3">The sequence shown here is derived from an EMBL/GenBank/DDBJ whole genome shotgun (WGS) entry which is preliminary data.</text>
</comment>
<dbReference type="EMBL" id="BSNK01000001">
    <property type="protein sequence ID" value="GLQ22611.1"/>
    <property type="molecule type" value="Genomic_DNA"/>
</dbReference>
<dbReference type="PANTHER" id="PTHR32060:SF22">
    <property type="entry name" value="CARBOXYL-TERMINAL-PROCESSING PEPTIDASE 3, CHLOROPLASTIC"/>
    <property type="match status" value="1"/>
</dbReference>
<accession>A0ABQ5V7Q3</accession>
<dbReference type="InterPro" id="IPR029045">
    <property type="entry name" value="ClpP/crotonase-like_dom_sf"/>
</dbReference>
<evidence type="ECO:0000313" key="3">
    <source>
        <dbReference type="EMBL" id="GLQ22611.1"/>
    </source>
</evidence>
<reference evidence="3" key="2">
    <citation type="submission" date="2023-01" db="EMBL/GenBank/DDBJ databases">
        <title>Draft genome sequence of Algimonas ampicilliniresistens strain NBRC 108219.</title>
        <authorList>
            <person name="Sun Q."/>
            <person name="Mori K."/>
        </authorList>
    </citation>
    <scope>NUCLEOTIDE SEQUENCE</scope>
    <source>
        <strain evidence="3">NBRC 108219</strain>
    </source>
</reference>
<dbReference type="Proteomes" id="UP001161391">
    <property type="component" value="Unassembled WGS sequence"/>
</dbReference>
<reference evidence="3" key="1">
    <citation type="journal article" date="2014" name="Int. J. Syst. Evol. Microbiol.">
        <title>Complete genome of a new Firmicutes species belonging to the dominant human colonic microbiota ('Ruminococcus bicirculans') reveals two chromosomes and a selective capacity to utilize plant glucans.</title>
        <authorList>
            <consortium name="NISC Comparative Sequencing Program"/>
            <person name="Wegmann U."/>
            <person name="Louis P."/>
            <person name="Goesmann A."/>
            <person name="Henrissat B."/>
            <person name="Duncan S.H."/>
            <person name="Flint H.J."/>
        </authorList>
    </citation>
    <scope>NUCLEOTIDE SEQUENCE</scope>
    <source>
        <strain evidence="3">NBRC 108219</strain>
    </source>
</reference>
<dbReference type="PANTHER" id="PTHR32060">
    <property type="entry name" value="TAIL-SPECIFIC PROTEASE"/>
    <property type="match status" value="1"/>
</dbReference>
<keyword evidence="1" id="KW-0732">Signal</keyword>
<gene>
    <name evidence="3" type="ORF">GCM10007853_04850</name>
</gene>
<dbReference type="RefSeq" id="WP_284387116.1">
    <property type="nucleotide sequence ID" value="NZ_BSNK01000001.1"/>
</dbReference>
<dbReference type="Pfam" id="PF03572">
    <property type="entry name" value="Peptidase_S41"/>
    <property type="match status" value="1"/>
</dbReference>
<protein>
    <submittedName>
        <fullName evidence="3">Peptidase S41</fullName>
    </submittedName>
</protein>
<evidence type="ECO:0000313" key="4">
    <source>
        <dbReference type="Proteomes" id="UP001161391"/>
    </source>
</evidence>
<dbReference type="Gene3D" id="3.90.226.10">
    <property type="entry name" value="2-enoyl-CoA Hydratase, Chain A, domain 1"/>
    <property type="match status" value="1"/>
</dbReference>
<feature type="domain" description="Tail specific protease" evidence="2">
    <location>
        <begin position="276"/>
        <end position="463"/>
    </location>
</feature>
<dbReference type="InterPro" id="IPR005151">
    <property type="entry name" value="Tail-specific_protease"/>
</dbReference>
<keyword evidence="4" id="KW-1185">Reference proteome</keyword>
<evidence type="ECO:0000259" key="2">
    <source>
        <dbReference type="Pfam" id="PF03572"/>
    </source>
</evidence>
<evidence type="ECO:0000256" key="1">
    <source>
        <dbReference type="SAM" id="SignalP"/>
    </source>
</evidence>
<name>A0ABQ5V7Q3_9PROT</name>
<organism evidence="3 4">
    <name type="scientific">Algimonas ampicilliniresistens</name>
    <dbReference type="NCBI Taxonomy" id="1298735"/>
    <lineage>
        <taxon>Bacteria</taxon>
        <taxon>Pseudomonadati</taxon>
        <taxon>Pseudomonadota</taxon>
        <taxon>Alphaproteobacteria</taxon>
        <taxon>Maricaulales</taxon>
        <taxon>Robiginitomaculaceae</taxon>
        <taxon>Algimonas</taxon>
    </lineage>
</organism>
<dbReference type="SUPFAM" id="SSF52096">
    <property type="entry name" value="ClpP/crotonase"/>
    <property type="match status" value="1"/>
</dbReference>
<sequence>MSFFRPLIALIIASVFCQSTLAQDEFSEQAVKNDLSVLHMTLQQAHYDLYAHSSREDYRALLNDLYGMIDGPQSVVDASKIFQRYVAFGKIGHAKTEAGYVQFIAHIGAGGRFLPIFIRVDGGTVFLVQAADIDGQTQAGMVIHAINGRSINSWLNQLGVYVSAERDLMRNSLMEESFAPLLWMELGEVDNVTLTVEGSDSVKRLIKVDAVDFPGYAAIRAAAPSKSLDTDFNAREYRLLSKGLAYLRPGPFIDLDTADADQRDPSYSGDGFFEFIDQAFEDMIASDATDLIIDLRNNPGGNNNFSDAMTAWFADKPFRFTNDFRLKASAATKADYERQLESGEPDGLLADLIEAEMTQPNGMRYSFDIPMVEPRQVHERYKGQVWAIVNRHSYSNATSTAAMIQDYEFGRVFGEETADLPTSYASVLTFELPETGVVVTYPKSRFLRPSGNVTMRGVIPDIVLPREPIESDKDVILEAVSNYVWALRD</sequence>